<dbReference type="AlphaFoldDB" id="A0AAN9IBQ0"/>
<organism evidence="1 2">
    <name type="scientific">Crotalaria pallida</name>
    <name type="common">Smooth rattlebox</name>
    <name type="synonym">Crotalaria striata</name>
    <dbReference type="NCBI Taxonomy" id="3830"/>
    <lineage>
        <taxon>Eukaryota</taxon>
        <taxon>Viridiplantae</taxon>
        <taxon>Streptophyta</taxon>
        <taxon>Embryophyta</taxon>
        <taxon>Tracheophyta</taxon>
        <taxon>Spermatophyta</taxon>
        <taxon>Magnoliopsida</taxon>
        <taxon>eudicotyledons</taxon>
        <taxon>Gunneridae</taxon>
        <taxon>Pentapetalae</taxon>
        <taxon>rosids</taxon>
        <taxon>fabids</taxon>
        <taxon>Fabales</taxon>
        <taxon>Fabaceae</taxon>
        <taxon>Papilionoideae</taxon>
        <taxon>50 kb inversion clade</taxon>
        <taxon>genistoids sensu lato</taxon>
        <taxon>core genistoids</taxon>
        <taxon>Crotalarieae</taxon>
        <taxon>Crotalaria</taxon>
    </lineage>
</organism>
<dbReference type="Proteomes" id="UP001372338">
    <property type="component" value="Unassembled WGS sequence"/>
</dbReference>
<sequence>MEQLGADEWEHDPAKALVAASSVEDHLFPLVSVKFCCGAVSYSFRAKAYPSRLKHGLTCFIYLISVRCVVFPLLCACTQ</sequence>
<gene>
    <name evidence="1" type="ORF">RIF29_19750</name>
</gene>
<protein>
    <submittedName>
        <fullName evidence="1">Uncharacterized protein</fullName>
    </submittedName>
</protein>
<keyword evidence="2" id="KW-1185">Reference proteome</keyword>
<evidence type="ECO:0000313" key="2">
    <source>
        <dbReference type="Proteomes" id="UP001372338"/>
    </source>
</evidence>
<evidence type="ECO:0000313" key="1">
    <source>
        <dbReference type="EMBL" id="KAK7267086.1"/>
    </source>
</evidence>
<proteinExistence type="predicted"/>
<dbReference type="EMBL" id="JAYWIO010000004">
    <property type="protein sequence ID" value="KAK7267086.1"/>
    <property type="molecule type" value="Genomic_DNA"/>
</dbReference>
<accession>A0AAN9IBQ0</accession>
<name>A0AAN9IBQ0_CROPI</name>
<comment type="caution">
    <text evidence="1">The sequence shown here is derived from an EMBL/GenBank/DDBJ whole genome shotgun (WGS) entry which is preliminary data.</text>
</comment>
<reference evidence="1 2" key="1">
    <citation type="submission" date="2024-01" db="EMBL/GenBank/DDBJ databases">
        <title>The genomes of 5 underutilized Papilionoideae crops provide insights into root nodulation and disease resistanc.</title>
        <authorList>
            <person name="Yuan L."/>
        </authorList>
    </citation>
    <scope>NUCLEOTIDE SEQUENCE [LARGE SCALE GENOMIC DNA]</scope>
    <source>
        <strain evidence="1">ZHUSHIDOU_FW_LH</strain>
        <tissue evidence="1">Leaf</tissue>
    </source>
</reference>